<evidence type="ECO:0000313" key="2">
    <source>
        <dbReference type="Proteomes" id="UP000789375"/>
    </source>
</evidence>
<sequence length="46" mass="5265">GKKSTIICKNKHENDTTNALELIERWILNVASLGEKNQKEKLLTEL</sequence>
<dbReference type="Proteomes" id="UP000789375">
    <property type="component" value="Unassembled WGS sequence"/>
</dbReference>
<comment type="caution">
    <text evidence="1">The sequence shown here is derived from an EMBL/GenBank/DDBJ whole genome shotgun (WGS) entry which is preliminary data.</text>
</comment>
<dbReference type="EMBL" id="CAJVPP010022210">
    <property type="protein sequence ID" value="CAG8744600.1"/>
    <property type="molecule type" value="Genomic_DNA"/>
</dbReference>
<name>A0A9N9IND8_FUNMO</name>
<evidence type="ECO:0000313" key="1">
    <source>
        <dbReference type="EMBL" id="CAG8744600.1"/>
    </source>
</evidence>
<keyword evidence="2" id="KW-1185">Reference proteome</keyword>
<dbReference type="AlphaFoldDB" id="A0A9N9IND8"/>
<feature type="non-terminal residue" evidence="1">
    <location>
        <position position="46"/>
    </location>
</feature>
<gene>
    <name evidence="1" type="ORF">FMOSSE_LOCUS16336</name>
</gene>
<accession>A0A9N9IND8</accession>
<organism evidence="1 2">
    <name type="scientific">Funneliformis mosseae</name>
    <name type="common">Endomycorrhizal fungus</name>
    <name type="synonym">Glomus mosseae</name>
    <dbReference type="NCBI Taxonomy" id="27381"/>
    <lineage>
        <taxon>Eukaryota</taxon>
        <taxon>Fungi</taxon>
        <taxon>Fungi incertae sedis</taxon>
        <taxon>Mucoromycota</taxon>
        <taxon>Glomeromycotina</taxon>
        <taxon>Glomeromycetes</taxon>
        <taxon>Glomerales</taxon>
        <taxon>Glomeraceae</taxon>
        <taxon>Funneliformis</taxon>
    </lineage>
</organism>
<proteinExistence type="predicted"/>
<reference evidence="1" key="1">
    <citation type="submission" date="2021-06" db="EMBL/GenBank/DDBJ databases">
        <authorList>
            <person name="Kallberg Y."/>
            <person name="Tangrot J."/>
            <person name="Rosling A."/>
        </authorList>
    </citation>
    <scope>NUCLEOTIDE SEQUENCE</scope>
    <source>
        <strain evidence="1">87-6 pot B 2015</strain>
    </source>
</reference>
<protein>
    <submittedName>
        <fullName evidence="1">12617_t:CDS:1</fullName>
    </submittedName>
</protein>
<feature type="non-terminal residue" evidence="1">
    <location>
        <position position="1"/>
    </location>
</feature>